<evidence type="ECO:0000313" key="2">
    <source>
        <dbReference type="Proteomes" id="UP000035287"/>
    </source>
</evidence>
<dbReference type="RefSeq" id="WP_047821460.1">
    <property type="nucleotide sequence ID" value="NZ_CP011770.1"/>
</dbReference>
<dbReference type="PANTHER" id="PTHR34387:SF1">
    <property type="entry name" value="PERIPLASMIC IMMUNOGENIC PROTEIN"/>
    <property type="match status" value="1"/>
</dbReference>
<dbReference type="EMBL" id="CP011770">
    <property type="protein sequence ID" value="AKM10634.1"/>
    <property type="molecule type" value="Genomic_DNA"/>
</dbReference>
<dbReference type="GO" id="GO:0006974">
    <property type="term" value="P:DNA damage response"/>
    <property type="evidence" value="ECO:0007669"/>
    <property type="project" value="TreeGrafter"/>
</dbReference>
<dbReference type="KEGG" id="cna:AB433_12745"/>
<dbReference type="AlphaFoldDB" id="A0A0G3XJ60"/>
<reference evidence="1 2" key="1">
    <citation type="submission" date="2015-06" db="EMBL/GenBank/DDBJ databases">
        <authorList>
            <person name="Zeng Y."/>
            <person name="Huang Y."/>
        </authorList>
    </citation>
    <scope>NUCLEOTIDE SEQUENCE [LARGE SCALE GENOMIC DNA]</scope>
    <source>
        <strain evidence="1 2">PQ-2</strain>
    </source>
</reference>
<accession>A0A0G3XJ60</accession>
<gene>
    <name evidence="1" type="ORF">AB433_12745</name>
</gene>
<dbReference type="PATRIC" id="fig|1348774.3.peg.2679"/>
<dbReference type="PANTHER" id="PTHR34387">
    <property type="entry name" value="SLR1258 PROTEIN"/>
    <property type="match status" value="1"/>
</dbReference>
<proteinExistence type="predicted"/>
<dbReference type="STRING" id="1348774.AB433_12745"/>
<organism evidence="1 2">
    <name type="scientific">Croceicoccus naphthovorans</name>
    <dbReference type="NCBI Taxonomy" id="1348774"/>
    <lineage>
        <taxon>Bacteria</taxon>
        <taxon>Pseudomonadati</taxon>
        <taxon>Pseudomonadota</taxon>
        <taxon>Alphaproteobacteria</taxon>
        <taxon>Sphingomonadales</taxon>
        <taxon>Erythrobacteraceae</taxon>
        <taxon>Croceicoccus</taxon>
    </lineage>
</organism>
<evidence type="ECO:0000313" key="1">
    <source>
        <dbReference type="EMBL" id="AKM10634.1"/>
    </source>
</evidence>
<protein>
    <submittedName>
        <fullName evidence="1">Uncharacterized protein</fullName>
    </submittedName>
</protein>
<dbReference type="Gene3D" id="3.30.110.170">
    <property type="entry name" value="Protein of unknown function (DUF541), domain 1"/>
    <property type="match status" value="1"/>
</dbReference>
<dbReference type="Gene3D" id="3.30.70.2970">
    <property type="entry name" value="Protein of unknown function (DUF541), domain 2"/>
    <property type="match status" value="1"/>
</dbReference>
<sequence>MRELLTIPAIAAAAVTMAASPVAAAEVAVQANGPVIELQVTQEILGDPDMAMVGAGVTTRAQTAVAAMEANARQMDAVLKRLSALGVPDRRVQTSGITLNPQYNYRNNQTPQFIGYDATNTVSVELRDLDRIGPVLDALVAAGANNLSGPSWGIVDDEPAKAKARKAAFDKAFVQARSYAQMAGYSNVRLLAVEESMGYSRPMMESGIRVTAQSITPPAPPTPTRPGQVATSVSMVVKFELVK</sequence>
<dbReference type="OrthoDB" id="9813144at2"/>
<keyword evidence="2" id="KW-1185">Reference proteome</keyword>
<dbReference type="InterPro" id="IPR007497">
    <property type="entry name" value="SIMPL/DUF541"/>
</dbReference>
<name>A0A0G3XJ60_9SPHN</name>
<dbReference type="InterPro" id="IPR052022">
    <property type="entry name" value="26kDa_periplasmic_antigen"/>
</dbReference>
<dbReference type="Proteomes" id="UP000035287">
    <property type="component" value="Chromosome"/>
</dbReference>
<dbReference type="Pfam" id="PF04402">
    <property type="entry name" value="SIMPL"/>
    <property type="match status" value="1"/>
</dbReference>